<gene>
    <name evidence="2" type="ORF">ASPZODRAFT_1481091</name>
</gene>
<dbReference type="GeneID" id="34611795"/>
<keyword evidence="1" id="KW-0472">Membrane</keyword>
<dbReference type="VEuPathDB" id="FungiDB:ASPZODRAFT_1481091"/>
<dbReference type="AlphaFoldDB" id="A0A1L9SQC5"/>
<dbReference type="Proteomes" id="UP000184188">
    <property type="component" value="Unassembled WGS sequence"/>
</dbReference>
<organism evidence="2 3">
    <name type="scientific">Penicilliopsis zonata CBS 506.65</name>
    <dbReference type="NCBI Taxonomy" id="1073090"/>
    <lineage>
        <taxon>Eukaryota</taxon>
        <taxon>Fungi</taxon>
        <taxon>Dikarya</taxon>
        <taxon>Ascomycota</taxon>
        <taxon>Pezizomycotina</taxon>
        <taxon>Eurotiomycetes</taxon>
        <taxon>Eurotiomycetidae</taxon>
        <taxon>Eurotiales</taxon>
        <taxon>Aspergillaceae</taxon>
        <taxon>Penicilliopsis</taxon>
    </lineage>
</organism>
<evidence type="ECO:0000313" key="2">
    <source>
        <dbReference type="EMBL" id="OJJ49439.1"/>
    </source>
</evidence>
<feature type="transmembrane region" description="Helical" evidence="1">
    <location>
        <begin position="24"/>
        <end position="42"/>
    </location>
</feature>
<proteinExistence type="predicted"/>
<sequence>MVDGIKRKDRESLLRLLPDFNSDFRFFFTSIYYLVFAIACLSRSHLPQVQPLLGPKLPLLRYSLASPVLLDKFVYDDDDDDDDDDDVDVEYRTVYRISCRCRNAWAKCRKINKGEIERERERENYLSRKQKMKNEER</sequence>
<keyword evidence="1" id="KW-1133">Transmembrane helix</keyword>
<keyword evidence="1" id="KW-0812">Transmembrane</keyword>
<name>A0A1L9SQC5_9EURO</name>
<accession>A0A1L9SQC5</accession>
<keyword evidence="3" id="KW-1185">Reference proteome</keyword>
<protein>
    <submittedName>
        <fullName evidence="2">Uncharacterized protein</fullName>
    </submittedName>
</protein>
<dbReference type="RefSeq" id="XP_022583949.1">
    <property type="nucleotide sequence ID" value="XM_022725330.1"/>
</dbReference>
<evidence type="ECO:0000256" key="1">
    <source>
        <dbReference type="SAM" id="Phobius"/>
    </source>
</evidence>
<reference evidence="3" key="1">
    <citation type="journal article" date="2017" name="Genome Biol.">
        <title>Comparative genomics reveals high biological diversity and specific adaptations in the industrially and medically important fungal genus Aspergillus.</title>
        <authorList>
            <person name="de Vries R.P."/>
            <person name="Riley R."/>
            <person name="Wiebenga A."/>
            <person name="Aguilar-Osorio G."/>
            <person name="Amillis S."/>
            <person name="Uchima C.A."/>
            <person name="Anderluh G."/>
            <person name="Asadollahi M."/>
            <person name="Askin M."/>
            <person name="Barry K."/>
            <person name="Battaglia E."/>
            <person name="Bayram O."/>
            <person name="Benocci T."/>
            <person name="Braus-Stromeyer S.A."/>
            <person name="Caldana C."/>
            <person name="Canovas D."/>
            <person name="Cerqueira G.C."/>
            <person name="Chen F."/>
            <person name="Chen W."/>
            <person name="Choi C."/>
            <person name="Clum A."/>
            <person name="Dos Santos R.A."/>
            <person name="Damasio A.R."/>
            <person name="Diallinas G."/>
            <person name="Emri T."/>
            <person name="Fekete E."/>
            <person name="Flipphi M."/>
            <person name="Freyberg S."/>
            <person name="Gallo A."/>
            <person name="Gournas C."/>
            <person name="Habgood R."/>
            <person name="Hainaut M."/>
            <person name="Harispe M.L."/>
            <person name="Henrissat B."/>
            <person name="Hilden K.S."/>
            <person name="Hope R."/>
            <person name="Hossain A."/>
            <person name="Karabika E."/>
            <person name="Karaffa L."/>
            <person name="Karanyi Z."/>
            <person name="Krasevec N."/>
            <person name="Kuo A."/>
            <person name="Kusch H."/>
            <person name="LaButti K."/>
            <person name="Lagendijk E.L."/>
            <person name="Lapidus A."/>
            <person name="Levasseur A."/>
            <person name="Lindquist E."/>
            <person name="Lipzen A."/>
            <person name="Logrieco A.F."/>
            <person name="MacCabe A."/>
            <person name="Maekelae M.R."/>
            <person name="Malavazi I."/>
            <person name="Melin P."/>
            <person name="Meyer V."/>
            <person name="Mielnichuk N."/>
            <person name="Miskei M."/>
            <person name="Molnar A.P."/>
            <person name="Mule G."/>
            <person name="Ngan C.Y."/>
            <person name="Orejas M."/>
            <person name="Orosz E."/>
            <person name="Ouedraogo J.P."/>
            <person name="Overkamp K.M."/>
            <person name="Park H.-S."/>
            <person name="Perrone G."/>
            <person name="Piumi F."/>
            <person name="Punt P.J."/>
            <person name="Ram A.F."/>
            <person name="Ramon A."/>
            <person name="Rauscher S."/>
            <person name="Record E."/>
            <person name="Riano-Pachon D.M."/>
            <person name="Robert V."/>
            <person name="Roehrig J."/>
            <person name="Ruller R."/>
            <person name="Salamov A."/>
            <person name="Salih N.S."/>
            <person name="Samson R.A."/>
            <person name="Sandor E."/>
            <person name="Sanguinetti M."/>
            <person name="Schuetze T."/>
            <person name="Sepcic K."/>
            <person name="Shelest E."/>
            <person name="Sherlock G."/>
            <person name="Sophianopoulou V."/>
            <person name="Squina F.M."/>
            <person name="Sun H."/>
            <person name="Susca A."/>
            <person name="Todd R.B."/>
            <person name="Tsang A."/>
            <person name="Unkles S.E."/>
            <person name="van de Wiele N."/>
            <person name="van Rossen-Uffink D."/>
            <person name="Oliveira J.V."/>
            <person name="Vesth T.C."/>
            <person name="Visser J."/>
            <person name="Yu J.-H."/>
            <person name="Zhou M."/>
            <person name="Andersen M.R."/>
            <person name="Archer D.B."/>
            <person name="Baker S.E."/>
            <person name="Benoit I."/>
            <person name="Brakhage A.A."/>
            <person name="Braus G.H."/>
            <person name="Fischer R."/>
            <person name="Frisvad J.C."/>
            <person name="Goldman G.H."/>
            <person name="Houbraken J."/>
            <person name="Oakley B."/>
            <person name="Pocsi I."/>
            <person name="Scazzocchio C."/>
            <person name="Seiboth B."/>
            <person name="vanKuyk P.A."/>
            <person name="Wortman J."/>
            <person name="Dyer P.S."/>
            <person name="Grigoriev I.V."/>
        </authorList>
    </citation>
    <scope>NUCLEOTIDE SEQUENCE [LARGE SCALE GENOMIC DNA]</scope>
    <source>
        <strain evidence="3">CBS 506.65</strain>
    </source>
</reference>
<evidence type="ECO:0000313" key="3">
    <source>
        <dbReference type="Proteomes" id="UP000184188"/>
    </source>
</evidence>
<dbReference type="EMBL" id="KV878338">
    <property type="protein sequence ID" value="OJJ49439.1"/>
    <property type="molecule type" value="Genomic_DNA"/>
</dbReference>